<organism evidence="3 4">
    <name type="scientific">Sporosarcina luteola</name>
    <dbReference type="NCBI Taxonomy" id="582850"/>
    <lineage>
        <taxon>Bacteria</taxon>
        <taxon>Bacillati</taxon>
        <taxon>Bacillota</taxon>
        <taxon>Bacilli</taxon>
        <taxon>Bacillales</taxon>
        <taxon>Caryophanaceae</taxon>
        <taxon>Sporosarcina</taxon>
    </lineage>
</organism>
<dbReference type="PANTHER" id="PTHR35561">
    <property type="entry name" value="RNA 2',3'-CYCLIC PHOSPHODIESTERASE"/>
    <property type="match status" value="1"/>
</dbReference>
<keyword evidence="1 2" id="KW-0378">Hydrolase</keyword>
<dbReference type="GO" id="GO:0004113">
    <property type="term" value="F:2',3'-cyclic-nucleotide 3'-phosphodiesterase activity"/>
    <property type="evidence" value="ECO:0007669"/>
    <property type="project" value="InterPro"/>
</dbReference>
<dbReference type="SUPFAM" id="SSF55144">
    <property type="entry name" value="LigT-like"/>
    <property type="match status" value="1"/>
</dbReference>
<protein>
    <recommendedName>
        <fullName evidence="2">RNA 2',3'-cyclic phosphodiesterase</fullName>
        <shortName evidence="2">RNA 2',3'-CPDase</shortName>
        <ecNumber evidence="2">3.1.4.58</ecNumber>
    </recommendedName>
</protein>
<comment type="function">
    <text evidence="2">Hydrolyzes RNA 2',3'-cyclic phosphodiester to an RNA 2'-phosphomonoester.</text>
</comment>
<name>A0A511Z9B0_9BACL</name>
<dbReference type="EMBL" id="BJYL01000032">
    <property type="protein sequence ID" value="GEN84047.1"/>
    <property type="molecule type" value="Genomic_DNA"/>
</dbReference>
<dbReference type="EC" id="3.1.4.58" evidence="2"/>
<feature type="short sequence motif" description="HXTX 2" evidence="2">
    <location>
        <begin position="128"/>
        <end position="131"/>
    </location>
</feature>
<feature type="active site" description="Proton acceptor" evidence="2">
    <location>
        <position position="128"/>
    </location>
</feature>
<dbReference type="AlphaFoldDB" id="A0A511Z9B0"/>
<evidence type="ECO:0000256" key="2">
    <source>
        <dbReference type="HAMAP-Rule" id="MF_01940"/>
    </source>
</evidence>
<evidence type="ECO:0000313" key="4">
    <source>
        <dbReference type="Proteomes" id="UP000321901"/>
    </source>
</evidence>
<dbReference type="PANTHER" id="PTHR35561:SF1">
    <property type="entry name" value="RNA 2',3'-CYCLIC PHOSPHODIESTERASE"/>
    <property type="match status" value="1"/>
</dbReference>
<dbReference type="HAMAP" id="MF_01940">
    <property type="entry name" value="RNA_CPDase"/>
    <property type="match status" value="1"/>
</dbReference>
<proteinExistence type="inferred from homology"/>
<dbReference type="InterPro" id="IPR004175">
    <property type="entry name" value="RNA_CPDase"/>
</dbReference>
<reference evidence="3 4" key="1">
    <citation type="submission" date="2019-07" db="EMBL/GenBank/DDBJ databases">
        <title>Whole genome shotgun sequence of Sporosarcina luteola NBRC 105378.</title>
        <authorList>
            <person name="Hosoyama A."/>
            <person name="Uohara A."/>
            <person name="Ohji S."/>
            <person name="Ichikawa N."/>
        </authorList>
    </citation>
    <scope>NUCLEOTIDE SEQUENCE [LARGE SCALE GENOMIC DNA]</scope>
    <source>
        <strain evidence="3 4">NBRC 105378</strain>
    </source>
</reference>
<dbReference type="OrthoDB" id="9789350at2"/>
<comment type="caution">
    <text evidence="3">The sequence shown here is derived from an EMBL/GenBank/DDBJ whole genome shotgun (WGS) entry which is preliminary data.</text>
</comment>
<dbReference type="Pfam" id="PF13563">
    <property type="entry name" value="2_5_RNA_ligase2"/>
    <property type="match status" value="1"/>
</dbReference>
<dbReference type="Proteomes" id="UP000321901">
    <property type="component" value="Unassembled WGS sequence"/>
</dbReference>
<gene>
    <name evidence="3" type="primary">ytlP</name>
    <name evidence="3" type="ORF">SLU01_23590</name>
</gene>
<dbReference type="InterPro" id="IPR009097">
    <property type="entry name" value="Cyclic_Pdiesterase"/>
</dbReference>
<dbReference type="Gene3D" id="3.90.1140.10">
    <property type="entry name" value="Cyclic phosphodiesterase"/>
    <property type="match status" value="1"/>
</dbReference>
<evidence type="ECO:0000313" key="3">
    <source>
        <dbReference type="EMBL" id="GEN84047.1"/>
    </source>
</evidence>
<comment type="similarity">
    <text evidence="2">Belongs to the 2H phosphoesterase superfamily. ThpR family.</text>
</comment>
<sequence length="180" mass="20424">MHSHYFIGIKTPSSIEERVQYYREKHNLATAYKAIPHMDDLHITLLFIGALPEDKLAPLKRHLAAIAQEHEKFKLATDGLSYFGSPKGPRVVYLSVEPSTSLHALQQSIAAIGKKDLGIESDNRFTPHITIAKKRKITGDFPIQKEAFTPIEFHVDGFSLFTIHPSKSPKYEIIEHFSFE</sequence>
<accession>A0A511Z9B0</accession>
<feature type="active site" description="Proton donor" evidence="2">
    <location>
        <position position="42"/>
    </location>
</feature>
<comment type="catalytic activity">
    <reaction evidence="2">
        <text>a 3'-end 2',3'-cyclophospho-ribonucleotide-RNA + H2O = a 3'-end 2'-phospho-ribonucleotide-RNA + H(+)</text>
        <dbReference type="Rhea" id="RHEA:11828"/>
        <dbReference type="Rhea" id="RHEA-COMP:10464"/>
        <dbReference type="Rhea" id="RHEA-COMP:17353"/>
        <dbReference type="ChEBI" id="CHEBI:15377"/>
        <dbReference type="ChEBI" id="CHEBI:15378"/>
        <dbReference type="ChEBI" id="CHEBI:83064"/>
        <dbReference type="ChEBI" id="CHEBI:173113"/>
        <dbReference type="EC" id="3.1.4.58"/>
    </reaction>
</comment>
<dbReference type="RefSeq" id="WP_147058555.1">
    <property type="nucleotide sequence ID" value="NZ_BJYL01000032.1"/>
</dbReference>
<evidence type="ECO:0000256" key="1">
    <source>
        <dbReference type="ARBA" id="ARBA00022801"/>
    </source>
</evidence>
<dbReference type="NCBIfam" id="TIGR02258">
    <property type="entry name" value="2_5_ligase"/>
    <property type="match status" value="1"/>
</dbReference>
<feature type="short sequence motif" description="HXTX 1" evidence="2">
    <location>
        <begin position="42"/>
        <end position="45"/>
    </location>
</feature>
<keyword evidence="4" id="KW-1185">Reference proteome</keyword>
<dbReference type="GO" id="GO:0008664">
    <property type="term" value="F:RNA 2',3'-cyclic 3'-phosphodiesterase activity"/>
    <property type="evidence" value="ECO:0007669"/>
    <property type="project" value="UniProtKB-EC"/>
</dbReference>